<dbReference type="EMBL" id="CP029463">
    <property type="protein sequence ID" value="AWM13791.1"/>
    <property type="molecule type" value="Genomic_DNA"/>
</dbReference>
<proteinExistence type="predicted"/>
<keyword evidence="2" id="KW-1185">Reference proteome</keyword>
<organism evidence="1 2">
    <name type="scientific">Flavobacterium sediminis</name>
    <dbReference type="NCBI Taxonomy" id="2201181"/>
    <lineage>
        <taxon>Bacteria</taxon>
        <taxon>Pseudomonadati</taxon>
        <taxon>Bacteroidota</taxon>
        <taxon>Flavobacteriia</taxon>
        <taxon>Flavobacteriales</taxon>
        <taxon>Flavobacteriaceae</taxon>
        <taxon>Flavobacterium</taxon>
    </lineage>
</organism>
<reference evidence="1 2" key="1">
    <citation type="submission" date="2018-05" db="EMBL/GenBank/DDBJ databases">
        <title>Flavobacterium sp. MEBiC07310.</title>
        <authorList>
            <person name="Baek K."/>
        </authorList>
    </citation>
    <scope>NUCLEOTIDE SEQUENCE [LARGE SCALE GENOMIC DNA]</scope>
    <source>
        <strain evidence="1 2">MEBiC07310</strain>
    </source>
</reference>
<sequence>MANNGVNPKHDSELSTILKKTKNIKGSITLSGGCVVDYDITVDYDIIPPRVNSIHGTVTMSGNCSGTQTFRASAATDPKGKIVYVQTDLKDPVLQTGEFDDKFIDDLNNANIFN</sequence>
<dbReference type="AlphaFoldDB" id="A0A2U8QUR7"/>
<protein>
    <submittedName>
        <fullName evidence="1">Uncharacterized protein</fullName>
    </submittedName>
</protein>
<gene>
    <name evidence="1" type="ORF">DI487_07890</name>
</gene>
<dbReference type="Proteomes" id="UP000245429">
    <property type="component" value="Chromosome"/>
</dbReference>
<dbReference type="KEGG" id="fse:DI487_07890"/>
<name>A0A2U8QUR7_9FLAO</name>
<evidence type="ECO:0000313" key="1">
    <source>
        <dbReference type="EMBL" id="AWM13791.1"/>
    </source>
</evidence>
<evidence type="ECO:0000313" key="2">
    <source>
        <dbReference type="Proteomes" id="UP000245429"/>
    </source>
</evidence>
<accession>A0A2U8QUR7</accession>